<dbReference type="STRING" id="71784.A0A1Y2AQF4"/>
<feature type="region of interest" description="Disordered" evidence="2">
    <location>
        <begin position="259"/>
        <end position="378"/>
    </location>
</feature>
<keyword evidence="5" id="KW-1185">Reference proteome</keyword>
<feature type="compositionally biased region" description="Polar residues" evidence="2">
    <location>
        <begin position="342"/>
        <end position="354"/>
    </location>
</feature>
<dbReference type="AlphaFoldDB" id="A0A1Y2AQF4"/>
<feature type="domain" description="Anti-proliferative protein" evidence="3">
    <location>
        <begin position="56"/>
        <end position="168"/>
    </location>
</feature>
<dbReference type="InParanoid" id="A0A1Y2AQF4"/>
<organism evidence="4 5">
    <name type="scientific">Naematelia encephala</name>
    <dbReference type="NCBI Taxonomy" id="71784"/>
    <lineage>
        <taxon>Eukaryota</taxon>
        <taxon>Fungi</taxon>
        <taxon>Dikarya</taxon>
        <taxon>Basidiomycota</taxon>
        <taxon>Agaricomycotina</taxon>
        <taxon>Tremellomycetes</taxon>
        <taxon>Tremellales</taxon>
        <taxon>Naemateliaceae</taxon>
        <taxon>Naematelia</taxon>
    </lineage>
</organism>
<feature type="compositionally biased region" description="Low complexity" evidence="2">
    <location>
        <begin position="18"/>
        <end position="28"/>
    </location>
</feature>
<evidence type="ECO:0000313" key="5">
    <source>
        <dbReference type="Proteomes" id="UP000193986"/>
    </source>
</evidence>
<dbReference type="Proteomes" id="UP000193986">
    <property type="component" value="Unassembled WGS sequence"/>
</dbReference>
<dbReference type="PANTHER" id="PTHR22978:SF22">
    <property type="entry name" value="BTG FAMILY PROTEIN"/>
    <property type="match status" value="1"/>
</dbReference>
<sequence>MTSLSPDLSALSLGPDHTPSTYTSATSPALTYQSAQSTSSEGANLKLDLTLGAALNQLVSWLIDPLSQHYDPEVVAVLREVLFTTLEGLYHATWDEANTSAGTGSRSLICTKELGLPKVLRAAAKQAKVDEPVWRRAIGTRTDVVNDMVREDWQAWCDPGVVTVRFGSWDYDDQVYDPVRAFRGTILTIWQARAPLLVPESNTPSRPSHAIAIRAPSVYAIPPTPAAPQTEMDMRPSHRTSAPTLLPAVAIDQMESYMPRLQGPRGPSPISSQISNDDDVENHSRQFSSTSSSSDPPKSHRRSVTGSTSSVASSLSDTNSGLSQLLTPAARSPASDPFTLPDSKSTPNSVSTAGTVRGRTPSPSNTPAPTPTVTPYDGGNVTVLGGGVKLGGGGGGVGGGASSRASSVISSSRTPIDRSRSPSISLASRALNTALGPNANGTGSRKVRTRRRIMPTYLGPNGQPGVGGPFGPFAGKIQPGGQPGMSNQHAFHTMMGMRMGLAPRMT</sequence>
<proteinExistence type="inferred from homology"/>
<dbReference type="InterPro" id="IPR002087">
    <property type="entry name" value="Anti_prolifrtn"/>
</dbReference>
<dbReference type="OrthoDB" id="2574139at2759"/>
<accession>A0A1Y2AQF4</accession>
<feature type="compositionally biased region" description="Low complexity" evidence="2">
    <location>
        <begin position="304"/>
        <end position="320"/>
    </location>
</feature>
<gene>
    <name evidence="4" type="ORF">BCR39DRAFT_545770</name>
</gene>
<comment type="caution">
    <text evidence="4">The sequence shown here is derived from an EMBL/GenBank/DDBJ whole genome shotgun (WGS) entry which is preliminary data.</text>
</comment>
<evidence type="ECO:0000313" key="4">
    <source>
        <dbReference type="EMBL" id="ORY24752.1"/>
    </source>
</evidence>
<feature type="compositionally biased region" description="Low complexity" evidence="2">
    <location>
        <begin position="285"/>
        <end position="296"/>
    </location>
</feature>
<evidence type="ECO:0000259" key="3">
    <source>
        <dbReference type="Pfam" id="PF07742"/>
    </source>
</evidence>
<reference evidence="4 5" key="1">
    <citation type="submission" date="2016-07" db="EMBL/GenBank/DDBJ databases">
        <title>Pervasive Adenine N6-methylation of Active Genes in Fungi.</title>
        <authorList>
            <consortium name="DOE Joint Genome Institute"/>
            <person name="Mondo S.J."/>
            <person name="Dannebaum R.O."/>
            <person name="Kuo R.C."/>
            <person name="Labutti K."/>
            <person name="Haridas S."/>
            <person name="Kuo A."/>
            <person name="Salamov A."/>
            <person name="Ahrendt S.R."/>
            <person name="Lipzen A."/>
            <person name="Sullivan W."/>
            <person name="Andreopoulos W.B."/>
            <person name="Clum A."/>
            <person name="Lindquist E."/>
            <person name="Daum C."/>
            <person name="Ramamoorthy G.K."/>
            <person name="Gryganskyi A."/>
            <person name="Culley D."/>
            <person name="Magnuson J.K."/>
            <person name="James T.Y."/>
            <person name="O'Malley M.A."/>
            <person name="Stajich J.E."/>
            <person name="Spatafora J.W."/>
            <person name="Visel A."/>
            <person name="Grigoriev I.V."/>
        </authorList>
    </citation>
    <scope>NUCLEOTIDE SEQUENCE [LARGE SCALE GENOMIC DNA]</scope>
    <source>
        <strain evidence="4 5">68-887.2</strain>
    </source>
</reference>
<dbReference type="InterPro" id="IPR033332">
    <property type="entry name" value="BTG"/>
</dbReference>
<feature type="region of interest" description="Disordered" evidence="2">
    <location>
        <begin position="395"/>
        <end position="422"/>
    </location>
</feature>
<dbReference type="GO" id="GO:0005737">
    <property type="term" value="C:cytoplasm"/>
    <property type="evidence" value="ECO:0007669"/>
    <property type="project" value="TreeGrafter"/>
</dbReference>
<dbReference type="SUPFAM" id="SSF160696">
    <property type="entry name" value="BTG domain-like"/>
    <property type="match status" value="1"/>
</dbReference>
<protein>
    <recommendedName>
        <fullName evidence="3">Anti-proliferative protein domain-containing protein</fullName>
    </recommendedName>
</protein>
<dbReference type="Gene3D" id="3.90.640.90">
    <property type="entry name" value="Anti-proliferative protein, N-terminal domain"/>
    <property type="match status" value="1"/>
</dbReference>
<comment type="similarity">
    <text evidence="1">Belongs to the BTG family.</text>
</comment>
<evidence type="ECO:0000256" key="1">
    <source>
        <dbReference type="ARBA" id="ARBA00007989"/>
    </source>
</evidence>
<feature type="region of interest" description="Disordered" evidence="2">
    <location>
        <begin position="1"/>
        <end position="28"/>
    </location>
</feature>
<name>A0A1Y2AQF4_9TREE</name>
<dbReference type="Pfam" id="PF07742">
    <property type="entry name" value="BTG"/>
    <property type="match status" value="1"/>
</dbReference>
<dbReference type="InterPro" id="IPR036054">
    <property type="entry name" value="BTG-like_sf"/>
</dbReference>
<evidence type="ECO:0000256" key="2">
    <source>
        <dbReference type="SAM" id="MobiDB-lite"/>
    </source>
</evidence>
<dbReference type="EMBL" id="MCFC01000064">
    <property type="protein sequence ID" value="ORY24752.1"/>
    <property type="molecule type" value="Genomic_DNA"/>
</dbReference>
<feature type="compositionally biased region" description="Low complexity" evidence="2">
    <location>
        <begin position="402"/>
        <end position="413"/>
    </location>
</feature>
<dbReference type="PANTHER" id="PTHR22978">
    <property type="entry name" value="B-CELL TRANSLOCATION GENE"/>
    <property type="match status" value="1"/>
</dbReference>
<dbReference type="GO" id="GO:0005634">
    <property type="term" value="C:nucleus"/>
    <property type="evidence" value="ECO:0007669"/>
    <property type="project" value="TreeGrafter"/>
</dbReference>